<dbReference type="RefSeq" id="WP_377853207.1">
    <property type="nucleotide sequence ID" value="NZ_JBHLZU010000015.1"/>
</dbReference>
<keyword evidence="4" id="KW-1185">Reference proteome</keyword>
<comment type="caution">
    <text evidence="3">The sequence shown here is derived from an EMBL/GenBank/DDBJ whole genome shotgun (WGS) entry which is preliminary data.</text>
</comment>
<dbReference type="Proteomes" id="UP001589693">
    <property type="component" value="Unassembled WGS sequence"/>
</dbReference>
<protein>
    <submittedName>
        <fullName evidence="3">Uncharacterized protein</fullName>
    </submittedName>
</protein>
<evidence type="ECO:0000256" key="1">
    <source>
        <dbReference type="SAM" id="MobiDB-lite"/>
    </source>
</evidence>
<name>A0ABV5ZY45_9PSEU</name>
<feature type="compositionally biased region" description="Basic and acidic residues" evidence="1">
    <location>
        <begin position="45"/>
        <end position="58"/>
    </location>
</feature>
<keyword evidence="2" id="KW-0472">Membrane</keyword>
<feature type="region of interest" description="Disordered" evidence="1">
    <location>
        <begin position="40"/>
        <end position="60"/>
    </location>
</feature>
<proteinExistence type="predicted"/>
<evidence type="ECO:0000256" key="2">
    <source>
        <dbReference type="SAM" id="Phobius"/>
    </source>
</evidence>
<reference evidence="3 4" key="1">
    <citation type="submission" date="2024-09" db="EMBL/GenBank/DDBJ databases">
        <authorList>
            <person name="Sun Q."/>
            <person name="Mori K."/>
        </authorList>
    </citation>
    <scope>NUCLEOTIDE SEQUENCE [LARGE SCALE GENOMIC DNA]</scope>
    <source>
        <strain evidence="3 4">TBRC 7907</strain>
    </source>
</reference>
<organism evidence="3 4">
    <name type="scientific">Allokutzneria oryzae</name>
    <dbReference type="NCBI Taxonomy" id="1378989"/>
    <lineage>
        <taxon>Bacteria</taxon>
        <taxon>Bacillati</taxon>
        <taxon>Actinomycetota</taxon>
        <taxon>Actinomycetes</taxon>
        <taxon>Pseudonocardiales</taxon>
        <taxon>Pseudonocardiaceae</taxon>
        <taxon>Allokutzneria</taxon>
    </lineage>
</organism>
<evidence type="ECO:0000313" key="3">
    <source>
        <dbReference type="EMBL" id="MFB9905825.1"/>
    </source>
</evidence>
<feature type="transmembrane region" description="Helical" evidence="2">
    <location>
        <begin position="63"/>
        <end position="86"/>
    </location>
</feature>
<accession>A0ABV5ZY45</accession>
<evidence type="ECO:0000313" key="4">
    <source>
        <dbReference type="Proteomes" id="UP001589693"/>
    </source>
</evidence>
<sequence length="124" mass="13260">MRRAPTRTLLSGAMLGLLVVGVSLGVLAMHQVPHAPDTVSVAQQHEGHHGPSQEDGPAHGDTMTHMCVGLIVVITGLVGLALVALVRREHEGLPRPSALRWLRSLPSRAPPLRLTLSELCVLRL</sequence>
<gene>
    <name evidence="3" type="ORF">ACFFQA_17965</name>
</gene>
<keyword evidence="2" id="KW-0812">Transmembrane</keyword>
<keyword evidence="2" id="KW-1133">Transmembrane helix</keyword>
<dbReference type="EMBL" id="JBHLZU010000015">
    <property type="protein sequence ID" value="MFB9905825.1"/>
    <property type="molecule type" value="Genomic_DNA"/>
</dbReference>